<dbReference type="GO" id="GO:0015562">
    <property type="term" value="F:efflux transmembrane transporter activity"/>
    <property type="evidence" value="ECO:0007669"/>
    <property type="project" value="InterPro"/>
</dbReference>
<dbReference type="PANTHER" id="PTHR30203">
    <property type="entry name" value="OUTER MEMBRANE CATION EFFLUX PROTEIN"/>
    <property type="match status" value="1"/>
</dbReference>
<dbReference type="Pfam" id="PF02321">
    <property type="entry name" value="OEP"/>
    <property type="match status" value="2"/>
</dbReference>
<dbReference type="EMBL" id="JADIMG010000092">
    <property type="protein sequence ID" value="MBO8460587.1"/>
    <property type="molecule type" value="Genomic_DNA"/>
</dbReference>
<keyword evidence="2" id="KW-0449">Lipoprotein</keyword>
<dbReference type="AlphaFoldDB" id="A0A9D9HVG2"/>
<gene>
    <name evidence="3" type="ORF">IAA73_09670</name>
</gene>
<keyword evidence="2" id="KW-1134">Transmembrane beta strand</keyword>
<dbReference type="Proteomes" id="UP000823641">
    <property type="component" value="Unassembled WGS sequence"/>
</dbReference>
<name>A0A9D9HVG2_9BACT</name>
<evidence type="ECO:0000256" key="2">
    <source>
        <dbReference type="RuleBase" id="RU362097"/>
    </source>
</evidence>
<accession>A0A9D9HVG2</accession>
<dbReference type="GO" id="GO:0005886">
    <property type="term" value="C:plasma membrane"/>
    <property type="evidence" value="ECO:0007669"/>
    <property type="project" value="UniProtKB-SubCell"/>
</dbReference>
<organism evidence="3 4">
    <name type="scientific">Candidatus Gallipaludibacter merdavium</name>
    <dbReference type="NCBI Taxonomy" id="2840839"/>
    <lineage>
        <taxon>Bacteria</taxon>
        <taxon>Pseudomonadati</taxon>
        <taxon>Bacteroidota</taxon>
        <taxon>Bacteroidia</taxon>
        <taxon>Bacteroidales</taxon>
        <taxon>Candidatus Gallipaludibacter</taxon>
    </lineage>
</organism>
<dbReference type="PROSITE" id="PS51257">
    <property type="entry name" value="PROKAR_LIPOPROTEIN"/>
    <property type="match status" value="1"/>
</dbReference>
<dbReference type="InterPro" id="IPR010131">
    <property type="entry name" value="MdtP/NodT-like"/>
</dbReference>
<comment type="similarity">
    <text evidence="1 2">Belongs to the outer membrane factor (OMF) (TC 1.B.17) family.</text>
</comment>
<protein>
    <submittedName>
        <fullName evidence="3">Efflux transporter outer membrane subunit</fullName>
    </submittedName>
</protein>
<sequence>MKSRYLFSSLVILVTLCFFSACKVGKAYVKPQMDLPQWQDSTQQVADSSSLAYVEWWNIYSDTLLQSLIKTTLDNNKDMLVAAARIEELAALKRVDFSELFPKLDGQVYTELEATDYGGKGFVYDWEPGVKLLATWELDVWGNLRWANEKSKAELLGSIEDRRNLQISLIAQVAQAYFELMALDSELRIVNQTLNARQEGVRLAKVRFEGGLTSETSYQQAQLELARTATLIPDLKGKITKKENEIALLAGEFPHEIQRASMENQIFLPEGLPVGLSSELLERRPDVRAAEQSLIAANAAVGVAYTNMFPKIALTGHFGLESNEFVNFIRSPYGYFLGNLITPLFEMGKNRAMWKAKKAAYEQSRHLYEKQVLVAFKETYDAIVDYNNSQEIYESRLKLEQSAYTTMNLASLQYINGYINYLDVLDAQRTYFDAQLSLNNAILGKQLALIKLYKALGGGW</sequence>
<dbReference type="InterPro" id="IPR003423">
    <property type="entry name" value="OMP_efflux"/>
</dbReference>
<reference evidence="3" key="1">
    <citation type="submission" date="2020-10" db="EMBL/GenBank/DDBJ databases">
        <authorList>
            <person name="Gilroy R."/>
        </authorList>
    </citation>
    <scope>NUCLEOTIDE SEQUENCE</scope>
    <source>
        <strain evidence="3">G3-3990</strain>
    </source>
</reference>
<comment type="caution">
    <text evidence="3">The sequence shown here is derived from an EMBL/GenBank/DDBJ whole genome shotgun (WGS) entry which is preliminary data.</text>
</comment>
<evidence type="ECO:0000256" key="1">
    <source>
        <dbReference type="ARBA" id="ARBA00007613"/>
    </source>
</evidence>
<dbReference type="Gene3D" id="2.20.200.10">
    <property type="entry name" value="Outer membrane efflux proteins (OEP)"/>
    <property type="match status" value="1"/>
</dbReference>
<dbReference type="PANTHER" id="PTHR30203:SF33">
    <property type="entry name" value="BLR4455 PROTEIN"/>
    <property type="match status" value="1"/>
</dbReference>
<reference evidence="3" key="2">
    <citation type="journal article" date="2021" name="PeerJ">
        <title>Extensive microbial diversity within the chicken gut microbiome revealed by metagenomics and culture.</title>
        <authorList>
            <person name="Gilroy R."/>
            <person name="Ravi A."/>
            <person name="Getino M."/>
            <person name="Pursley I."/>
            <person name="Horton D.L."/>
            <person name="Alikhan N.F."/>
            <person name="Baker D."/>
            <person name="Gharbi K."/>
            <person name="Hall N."/>
            <person name="Watson M."/>
            <person name="Adriaenssens E.M."/>
            <person name="Foster-Nyarko E."/>
            <person name="Jarju S."/>
            <person name="Secka A."/>
            <person name="Antonio M."/>
            <person name="Oren A."/>
            <person name="Chaudhuri R.R."/>
            <person name="La Ragione R."/>
            <person name="Hildebrand F."/>
            <person name="Pallen M.J."/>
        </authorList>
    </citation>
    <scope>NUCLEOTIDE SEQUENCE</scope>
    <source>
        <strain evidence="3">G3-3990</strain>
    </source>
</reference>
<comment type="subcellular location">
    <subcellularLocation>
        <location evidence="2">Cell membrane</location>
        <topology evidence="2">Lipid-anchor</topology>
    </subcellularLocation>
</comment>
<keyword evidence="2" id="KW-0472">Membrane</keyword>
<dbReference type="SUPFAM" id="SSF56954">
    <property type="entry name" value="Outer membrane efflux proteins (OEP)"/>
    <property type="match status" value="1"/>
</dbReference>
<evidence type="ECO:0000313" key="3">
    <source>
        <dbReference type="EMBL" id="MBO8460587.1"/>
    </source>
</evidence>
<keyword evidence="2" id="KW-0564">Palmitate</keyword>
<keyword evidence="2" id="KW-0812">Transmembrane</keyword>
<evidence type="ECO:0000313" key="4">
    <source>
        <dbReference type="Proteomes" id="UP000823641"/>
    </source>
</evidence>
<proteinExistence type="inferred from homology"/>
<dbReference type="Gene3D" id="1.20.1600.10">
    <property type="entry name" value="Outer membrane efflux proteins (OEP)"/>
    <property type="match status" value="1"/>
</dbReference>
<dbReference type="NCBIfam" id="TIGR01845">
    <property type="entry name" value="outer_NodT"/>
    <property type="match status" value="1"/>
</dbReference>